<gene>
    <name evidence="1" type="ORF">HMPREF0454_04228</name>
</gene>
<name>G9YC95_HAFAL</name>
<accession>G9YC95</accession>
<dbReference type="HOGENOM" id="CLU_3252344_0_0_6"/>
<evidence type="ECO:0000313" key="1">
    <source>
        <dbReference type="EMBL" id="EHM38708.1"/>
    </source>
</evidence>
<dbReference type="AlphaFoldDB" id="G9YC95"/>
<dbReference type="Proteomes" id="UP000005959">
    <property type="component" value="Unassembled WGS sequence"/>
</dbReference>
<sequence length="42" mass="4777">MRWLPSIPQSLTNVSFRGFIPLPPFYILKSFGDSQKNVVTPP</sequence>
<protein>
    <submittedName>
        <fullName evidence="1">Uncharacterized protein</fullName>
    </submittedName>
</protein>
<organism evidence="1 2">
    <name type="scientific">Hafnia alvei ATCC 51873</name>
    <dbReference type="NCBI Taxonomy" id="1002364"/>
    <lineage>
        <taxon>Bacteria</taxon>
        <taxon>Pseudomonadati</taxon>
        <taxon>Pseudomonadota</taxon>
        <taxon>Gammaproteobacteria</taxon>
        <taxon>Enterobacterales</taxon>
        <taxon>Hafniaceae</taxon>
        <taxon>Hafnia</taxon>
    </lineage>
</organism>
<evidence type="ECO:0000313" key="2">
    <source>
        <dbReference type="Proteomes" id="UP000005959"/>
    </source>
</evidence>
<reference evidence="1 2" key="1">
    <citation type="submission" date="2011-08" db="EMBL/GenBank/DDBJ databases">
        <authorList>
            <person name="Weinstock G."/>
            <person name="Sodergren E."/>
            <person name="Clifton S."/>
            <person name="Fulton L."/>
            <person name="Fulton B."/>
            <person name="Courtney L."/>
            <person name="Fronick C."/>
            <person name="Harrison M."/>
            <person name="Strong C."/>
            <person name="Farmer C."/>
            <person name="Delahaunty K."/>
            <person name="Markovic C."/>
            <person name="Hall O."/>
            <person name="Minx P."/>
            <person name="Tomlinson C."/>
            <person name="Mitreva M."/>
            <person name="Hou S."/>
            <person name="Chen J."/>
            <person name="Wollam A."/>
            <person name="Pepin K.H."/>
            <person name="Johnson M."/>
            <person name="Bhonagiri V."/>
            <person name="Zhang X."/>
            <person name="Suruliraj S."/>
            <person name="Warren W."/>
            <person name="Chinwalla A."/>
            <person name="Mardis E.R."/>
            <person name="Wilson R.K."/>
        </authorList>
    </citation>
    <scope>NUCLEOTIDE SEQUENCE [LARGE SCALE GENOMIC DNA]</scope>
    <source>
        <strain evidence="1 2">ATCC 51873</strain>
    </source>
</reference>
<comment type="caution">
    <text evidence="1">The sequence shown here is derived from an EMBL/GenBank/DDBJ whole genome shotgun (WGS) entry which is preliminary data.</text>
</comment>
<proteinExistence type="predicted"/>
<dbReference type="EMBL" id="AGCI01000100">
    <property type="protein sequence ID" value="EHM38708.1"/>
    <property type="molecule type" value="Genomic_DNA"/>
</dbReference>